<protein>
    <submittedName>
        <fullName evidence="2">Uncharacterized protein</fullName>
    </submittedName>
</protein>
<feature type="transmembrane region" description="Helical" evidence="1">
    <location>
        <begin position="134"/>
        <end position="152"/>
    </location>
</feature>
<feature type="transmembrane region" description="Helical" evidence="1">
    <location>
        <begin position="38"/>
        <end position="64"/>
    </location>
</feature>
<accession>I3TDA6</accession>
<dbReference type="RefSeq" id="WP_014736994.1">
    <property type="nucleotide sequence ID" value="NC_017954.1"/>
</dbReference>
<keyword evidence="1" id="KW-0472">Membrane</keyword>
<evidence type="ECO:0000256" key="1">
    <source>
        <dbReference type="SAM" id="Phobius"/>
    </source>
</evidence>
<feature type="transmembrane region" description="Helical" evidence="1">
    <location>
        <begin position="76"/>
        <end position="98"/>
    </location>
</feature>
<dbReference type="AlphaFoldDB" id="I3TDA6"/>
<sequence length="453" mass="49826">MDLLYLAYYLSVLTYFIGAALKGLPIPLSSVKKVGQRLMVDGVFSAFMVFSYKALVFSISYLSTVIGADWRLLNEWYVAESASLMSLFVLLKTIGFLYSKVGLGFLASGLISPMVSLLVDVLVTITVFYLAVKAIYLTAKTMIAVGILLYSIPFRLTRPAGAVLISLPIVFTVGAPLLPNFVAMFSTFNPPDNFVQAQPAYIRLFDYLNQPIAYYVVNASDANGDQLYMYLSDSSGLVNATSMERWIPPGYQRLDFLLPGSKYSEEANVTSSGGIVNLTFRVPNIIKIDMNTLVYYNNDEAVVESVDRAGNTFTVLFNVLYNTKIYLVYESSSTLHVWFDNATGQGYTVSFYWFNVGFKALVISLNPGLHNLTIQVVNVVASKPNVSEVYYFEKVAESGSTLSLAIGAVSVKFFTLLVLPVVYIFVLVTATLGLARILGGVEARISRLLVLGP</sequence>
<feature type="transmembrane region" description="Helical" evidence="1">
    <location>
        <begin position="105"/>
        <end position="128"/>
    </location>
</feature>
<dbReference type="GeneID" id="13012604"/>
<proteinExistence type="predicted"/>
<dbReference type="InParanoid" id="I3TDA6"/>
<dbReference type="eggNOG" id="arCOG05930">
    <property type="taxonomic scope" value="Archaea"/>
</dbReference>
<dbReference type="OrthoDB" id="43622at2157"/>
<reference evidence="2 3" key="1">
    <citation type="journal article" date="2012" name="J. Bacteriol.">
        <title>Complete genome sequence of the hyperthermophilic cellulolytic Crenarchaeon 'Thermogladius cellulolyticus' 1633.</title>
        <authorList>
            <person name="Mardanov A.V."/>
            <person name="Kochetkova T.V."/>
            <person name="Beletsky A.V."/>
            <person name="Bonch-Osmolovskaya E.A."/>
            <person name="Ravin N.V."/>
            <person name="Skryabin K.G."/>
        </authorList>
    </citation>
    <scope>NUCLEOTIDE SEQUENCE [LARGE SCALE GENOMIC DNA]</scope>
    <source>
        <strain evidence="3">DSM 22663 / VKM B-2946 / 1633</strain>
    </source>
</reference>
<dbReference type="EMBL" id="CP003531">
    <property type="protein sequence ID" value="AFK50744.1"/>
    <property type="molecule type" value="Genomic_DNA"/>
</dbReference>
<organism evidence="2 3">
    <name type="scientific">Thermogladius calderae (strain DSM 22663 / VKM B-2946 / 1633)</name>
    <dbReference type="NCBI Taxonomy" id="1184251"/>
    <lineage>
        <taxon>Archaea</taxon>
        <taxon>Thermoproteota</taxon>
        <taxon>Thermoprotei</taxon>
        <taxon>Desulfurococcales</taxon>
        <taxon>Desulfurococcaceae</taxon>
        <taxon>Thermogladius</taxon>
    </lineage>
</organism>
<gene>
    <name evidence="2" type="ordered locus">TCELL_0319</name>
</gene>
<feature type="transmembrane region" description="Helical" evidence="1">
    <location>
        <begin position="164"/>
        <end position="185"/>
    </location>
</feature>
<feature type="transmembrane region" description="Helical" evidence="1">
    <location>
        <begin position="6"/>
        <end position="26"/>
    </location>
</feature>
<dbReference type="HOGENOM" id="CLU_596689_0_0_2"/>
<evidence type="ECO:0000313" key="3">
    <source>
        <dbReference type="Proteomes" id="UP000005270"/>
    </source>
</evidence>
<name>I3TDA6_THEC1</name>
<keyword evidence="1" id="KW-1133">Transmembrane helix</keyword>
<keyword evidence="1" id="KW-0812">Transmembrane</keyword>
<dbReference type="KEGG" id="thg:TCELL_0319"/>
<dbReference type="Proteomes" id="UP000005270">
    <property type="component" value="Chromosome"/>
</dbReference>
<keyword evidence="3" id="KW-1185">Reference proteome</keyword>
<evidence type="ECO:0000313" key="2">
    <source>
        <dbReference type="EMBL" id="AFK50744.1"/>
    </source>
</evidence>
<dbReference type="STRING" id="1184251.TCELL_0319"/>
<feature type="transmembrane region" description="Helical" evidence="1">
    <location>
        <begin position="413"/>
        <end position="438"/>
    </location>
</feature>